<dbReference type="GO" id="GO:0045945">
    <property type="term" value="P:positive regulation of transcription by RNA polymerase III"/>
    <property type="evidence" value="ECO:0007669"/>
    <property type="project" value="TreeGrafter"/>
</dbReference>
<dbReference type="PANTHER" id="PTHR14633:SF3">
    <property type="entry name" value="LITTLE ELONGATION COMPLEX SUBUNIT 2"/>
    <property type="match status" value="1"/>
</dbReference>
<evidence type="ECO:0000313" key="2">
    <source>
        <dbReference type="EMBL" id="MPC18983.1"/>
    </source>
</evidence>
<sequence length="409" mass="46953">MDEERIVRKVYLWNESGSQWRKRAQHVDDNIQKDEPFVSEESLQQYCSLFAVDGVPSNIREDPYLAEIIKFSDEDLDNIAQGTLPLIMIPHKLGSYTLKIDETVSERECRAQRMVQDRNVLNDTPVSADRNAEYLAQQHRANIVISTSALKVLADNHGPNFDKEWDIPVEVKSYMIKDPDGNQTQHRVVYIDKPMPKKIWTPLEKKQLFFKKASLSHFTKIMRNKMFRMAAPAVFRYSETNINDYDATSRTVAEYDDPFLDLTDATDNDVFGSESLEKRKKETYSKKRKANNKTVNKSPVSAKLSRLETDKLPVPEGKIQEDGNPKVNSQDDTEQETFDESNSKHFLDSLLSLQNSLLKPSHTPAGNETEAQKDKTSKPNRSQPRPWTNKLTTNWMNAFEGSEMASLVQ</sequence>
<evidence type="ECO:0000256" key="1">
    <source>
        <dbReference type="SAM" id="MobiDB-lite"/>
    </source>
</evidence>
<feature type="compositionally biased region" description="Polar residues" evidence="1">
    <location>
        <begin position="379"/>
        <end position="392"/>
    </location>
</feature>
<keyword evidence="3" id="KW-1185">Reference proteome</keyword>
<accession>A0A5B7DCG2</accession>
<evidence type="ECO:0000313" key="3">
    <source>
        <dbReference type="Proteomes" id="UP000324222"/>
    </source>
</evidence>
<dbReference type="GO" id="GO:0042795">
    <property type="term" value="P:snRNA transcription by RNA polymerase II"/>
    <property type="evidence" value="ECO:0007669"/>
    <property type="project" value="TreeGrafter"/>
</dbReference>
<proteinExistence type="predicted"/>
<feature type="region of interest" description="Disordered" evidence="1">
    <location>
        <begin position="279"/>
        <end position="342"/>
    </location>
</feature>
<dbReference type="EMBL" id="VSRR010000727">
    <property type="protein sequence ID" value="MPC18983.1"/>
    <property type="molecule type" value="Genomic_DNA"/>
</dbReference>
<dbReference type="Proteomes" id="UP000324222">
    <property type="component" value="Unassembled WGS sequence"/>
</dbReference>
<protein>
    <submittedName>
        <fullName evidence="2">Little elongation complex subunit 2</fullName>
    </submittedName>
</protein>
<organism evidence="2 3">
    <name type="scientific">Portunus trituberculatus</name>
    <name type="common">Swimming crab</name>
    <name type="synonym">Neptunus trituberculatus</name>
    <dbReference type="NCBI Taxonomy" id="210409"/>
    <lineage>
        <taxon>Eukaryota</taxon>
        <taxon>Metazoa</taxon>
        <taxon>Ecdysozoa</taxon>
        <taxon>Arthropoda</taxon>
        <taxon>Crustacea</taxon>
        <taxon>Multicrustacea</taxon>
        <taxon>Malacostraca</taxon>
        <taxon>Eumalacostraca</taxon>
        <taxon>Eucarida</taxon>
        <taxon>Decapoda</taxon>
        <taxon>Pleocyemata</taxon>
        <taxon>Brachyura</taxon>
        <taxon>Eubrachyura</taxon>
        <taxon>Portunoidea</taxon>
        <taxon>Portunidae</taxon>
        <taxon>Portuninae</taxon>
        <taxon>Portunus</taxon>
    </lineage>
</organism>
<feature type="region of interest" description="Disordered" evidence="1">
    <location>
        <begin position="357"/>
        <end position="392"/>
    </location>
</feature>
<dbReference type="GO" id="GO:0042796">
    <property type="term" value="P:snRNA transcription by RNA polymerase III"/>
    <property type="evidence" value="ECO:0007669"/>
    <property type="project" value="TreeGrafter"/>
</dbReference>
<dbReference type="PANTHER" id="PTHR14633">
    <property type="entry name" value="LITTLE ELONGATION COMPLEX SUBUNIT 2"/>
    <property type="match status" value="1"/>
</dbReference>
<gene>
    <name evidence="2" type="primary">ICE2</name>
    <name evidence="2" type="ORF">E2C01_011884</name>
</gene>
<name>A0A5B7DCG2_PORTR</name>
<dbReference type="OrthoDB" id="6361816at2759"/>
<feature type="compositionally biased region" description="Basic and acidic residues" evidence="1">
    <location>
        <begin position="305"/>
        <end position="324"/>
    </location>
</feature>
<comment type="caution">
    <text evidence="2">The sequence shown here is derived from an EMBL/GenBank/DDBJ whole genome shotgun (WGS) entry which is preliminary data.</text>
</comment>
<reference evidence="2 3" key="1">
    <citation type="submission" date="2019-05" db="EMBL/GenBank/DDBJ databases">
        <title>Another draft genome of Portunus trituberculatus and its Hox gene families provides insights of decapod evolution.</title>
        <authorList>
            <person name="Jeong J.-H."/>
            <person name="Song I."/>
            <person name="Kim S."/>
            <person name="Choi T."/>
            <person name="Kim D."/>
            <person name="Ryu S."/>
            <person name="Kim W."/>
        </authorList>
    </citation>
    <scope>NUCLEOTIDE SEQUENCE [LARGE SCALE GENOMIC DNA]</scope>
    <source>
        <tissue evidence="2">Muscle</tissue>
    </source>
</reference>
<dbReference type="AlphaFoldDB" id="A0A5B7DCG2"/>